<dbReference type="AlphaFoldDB" id="A0A4Q7L347"/>
<evidence type="ECO:0000313" key="2">
    <source>
        <dbReference type="Proteomes" id="UP000294257"/>
    </source>
</evidence>
<protein>
    <submittedName>
        <fullName evidence="1">Uncharacterized protein</fullName>
    </submittedName>
</protein>
<dbReference type="Proteomes" id="UP000294257">
    <property type="component" value="Unassembled WGS sequence"/>
</dbReference>
<name>A0A4Q7L347_9PSEU</name>
<evidence type="ECO:0000313" key="1">
    <source>
        <dbReference type="EMBL" id="RZS43594.1"/>
    </source>
</evidence>
<organism evidence="1 2">
    <name type="scientific">Herbihabitans rhizosphaerae</name>
    <dbReference type="NCBI Taxonomy" id="1872711"/>
    <lineage>
        <taxon>Bacteria</taxon>
        <taxon>Bacillati</taxon>
        <taxon>Actinomycetota</taxon>
        <taxon>Actinomycetes</taxon>
        <taxon>Pseudonocardiales</taxon>
        <taxon>Pseudonocardiaceae</taxon>
        <taxon>Herbihabitans</taxon>
    </lineage>
</organism>
<comment type="caution">
    <text evidence="1">The sequence shown here is derived from an EMBL/GenBank/DDBJ whole genome shotgun (WGS) entry which is preliminary data.</text>
</comment>
<keyword evidence="2" id="KW-1185">Reference proteome</keyword>
<gene>
    <name evidence="1" type="ORF">EV193_102575</name>
</gene>
<sequence length="130" mass="13691">MRWPVCSVHLSKCICDFCPVVPEEVTCSATSDSGTDTSECCLKKLACTNGWRARSSMSAIAPGVSAHSAAKNSERSACHALIWFIASTNKSSLCSSYGGRSHNSATADKATGSGTSTGSRYELNETLLEC</sequence>
<proteinExistence type="predicted"/>
<accession>A0A4Q7L347</accession>
<dbReference type="EMBL" id="SGWQ01000002">
    <property type="protein sequence ID" value="RZS43594.1"/>
    <property type="molecule type" value="Genomic_DNA"/>
</dbReference>
<reference evidence="1 2" key="1">
    <citation type="submission" date="2019-02" db="EMBL/GenBank/DDBJ databases">
        <title>Genomic Encyclopedia of Type Strains, Phase IV (KMG-IV): sequencing the most valuable type-strain genomes for metagenomic binning, comparative biology and taxonomic classification.</title>
        <authorList>
            <person name="Goeker M."/>
        </authorList>
    </citation>
    <scope>NUCLEOTIDE SEQUENCE [LARGE SCALE GENOMIC DNA]</scope>
    <source>
        <strain evidence="1 2">DSM 101727</strain>
    </source>
</reference>